<comment type="caution">
    <text evidence="1">The sequence shown here is derived from an EMBL/GenBank/DDBJ whole genome shotgun (WGS) entry which is preliminary data.</text>
</comment>
<organism evidence="1 2">
    <name type="scientific">Brachionus plicatilis</name>
    <name type="common">Marine rotifer</name>
    <name type="synonym">Brachionus muelleri</name>
    <dbReference type="NCBI Taxonomy" id="10195"/>
    <lineage>
        <taxon>Eukaryota</taxon>
        <taxon>Metazoa</taxon>
        <taxon>Spiralia</taxon>
        <taxon>Gnathifera</taxon>
        <taxon>Rotifera</taxon>
        <taxon>Eurotatoria</taxon>
        <taxon>Monogononta</taxon>
        <taxon>Pseudotrocha</taxon>
        <taxon>Ploima</taxon>
        <taxon>Brachionidae</taxon>
        <taxon>Brachionus</taxon>
    </lineage>
</organism>
<keyword evidence="2" id="KW-1185">Reference proteome</keyword>
<protein>
    <submittedName>
        <fullName evidence="1">Uncharacterized protein</fullName>
    </submittedName>
</protein>
<reference evidence="1 2" key="1">
    <citation type="journal article" date="2018" name="Sci. Rep.">
        <title>Genomic signatures of local adaptation to the degree of environmental predictability in rotifers.</title>
        <authorList>
            <person name="Franch-Gras L."/>
            <person name="Hahn C."/>
            <person name="Garcia-Roger E.M."/>
            <person name="Carmona M.J."/>
            <person name="Serra M."/>
            <person name="Gomez A."/>
        </authorList>
    </citation>
    <scope>NUCLEOTIDE SEQUENCE [LARGE SCALE GENOMIC DNA]</scope>
    <source>
        <strain evidence="1">HYR1</strain>
    </source>
</reference>
<evidence type="ECO:0000313" key="2">
    <source>
        <dbReference type="Proteomes" id="UP000276133"/>
    </source>
</evidence>
<proteinExistence type="predicted"/>
<accession>A0A3M7SXI8</accession>
<evidence type="ECO:0000313" key="1">
    <source>
        <dbReference type="EMBL" id="RNA40308.1"/>
    </source>
</evidence>
<sequence length="70" mass="8369">MSKIIVVKKDQKIDVFDLDWVFHYSLHLVNKGIEQSDRKCLEDGIIAIFKQLNEIYSKMYGFYETKKHET</sequence>
<dbReference type="AlphaFoldDB" id="A0A3M7SXI8"/>
<dbReference type="EMBL" id="REGN01000654">
    <property type="protein sequence ID" value="RNA40308.1"/>
    <property type="molecule type" value="Genomic_DNA"/>
</dbReference>
<name>A0A3M7SXI8_BRAPC</name>
<gene>
    <name evidence="1" type="ORF">BpHYR1_017917</name>
</gene>
<dbReference type="Proteomes" id="UP000276133">
    <property type="component" value="Unassembled WGS sequence"/>
</dbReference>